<dbReference type="PANTHER" id="PTHR13213">
    <property type="entry name" value="MYB-BINDING PROTEIN 1A FAMILY MEMBER"/>
    <property type="match status" value="1"/>
</dbReference>
<sequence length="1383" mass="150488">MAARKAKSKSKQAAAPTNTSKDGDVTEEESIHEDVQVEDADDSDDEEEKKETNPKTKAKKNAPKTQNKDPIPFMDTFYQLSSDEPELRSLAARDLITHCFFSPDNNDGINNTDAAYALTRLMNGLCTGRAASRQGFASALSTFLRVARTTSDGLMGILEADSFSREMIAEQQDAAAVFRLKLLASTQFQQSEKDAKKQGGKMKGMEERDHAFGRLFGVLAVVRSGVLGLKDFPSKVIEGYIIDLIELYNYKNWLREPAANAIIELLSTLDAAAVVKVTNDVIGPKFLEGGSYSHGTDKWLQSLNAEQIAVAVHLQRLESKLSKYSSPLNQSILTGETVKHFGQALVATSTVVYPRCHIVWNVLWLSLTEEVDGQRQLRKVKGSYAESASIIKNLINSVVVDSLLGKGESSGTPSNERKSLALQIVSTLAGASNLTIVLPTDLISTALCPDVVERVFLNVLCASGGVGAKRSKAADNKDGPVQHHLKSLTSTILSDMVAGISDDDFIDRRLAFVKAFISVEPRFDVRTKTKTASTLLMMDNKDLTDGQEARREKLWDAYLSFLEEAIITADSLHKATMFVELMFKLAKRDLTCAPANVARRVIRFFMVAAFFDCSSVSSPSPNKQTPSSKKKKGKKASSMVEESSSVSPELSSALRIKDILQSSNTDGISTASRGIMSSRFYSLLSDFVSTVNSQSRGGNKSRLFYGNASKPESVYRALSEISGIASVLDLSGAKQYDTEEHRGSSEDESSTELSRKHMVDVKKIADEALVNECAGSDDNEALRAKSVFTTGCASLIISLHLQLKSVEGIAEEDQDYVEEDKEAIHEFIADLAEIVSGFSRVLEDESSEGHEVENPLAAMASLLVNILSSVGGEDFAQSNTSISSASKLTRETVKLAWSGVLSLMSSLHANNSSAAKNLVDEDFMNTLIESVCGAASAKDEADYGESIDESEEDESENEDGVFAQASNMDLDPEQEPDNNSSENSDEGSKSLEEEDVELDPSRLENMLLEDSDAEIDVLEHHAGADKALAQLIKMKQDTRKASQSERERIELCNRLRCATLLDSLFSASVFKSGWLPLDAVLGSIVPILRSYKSIAKSIDKASSSTLASKSLNEKKALMDRLSSLIQEKLSKVRRGDNLEDGNQESILKAVADIFKETMSSLNLAHCSMCSVALITAIRCIADAESNTEVAEMYSSSVKDWMSRKATKVHTCVFEDLIQRLPSLAAIVLVEPLLAAAKSAHSGYLRCESLRLLSLFYRASTKEDVTSNSTVQSTLTDSCSNVALVLQDSLNDASLQKSKNKDEVLNVVKQFASYAKSHISNIKSTDLIGLVDAVKAAGDATKSAGVKNTCLKLVEEMTEISQKAAESADPNIKSSTKKKKKSKK</sequence>
<feature type="region of interest" description="Disordered" evidence="3">
    <location>
        <begin position="938"/>
        <end position="1000"/>
    </location>
</feature>
<feature type="compositionally biased region" description="Acidic residues" evidence="3">
    <location>
        <begin position="25"/>
        <end position="48"/>
    </location>
</feature>
<feature type="region of interest" description="Disordered" evidence="3">
    <location>
        <begin position="735"/>
        <end position="755"/>
    </location>
</feature>
<organism evidence="4 5">
    <name type="scientific">Cyclotella atomus</name>
    <dbReference type="NCBI Taxonomy" id="382360"/>
    <lineage>
        <taxon>Eukaryota</taxon>
        <taxon>Sar</taxon>
        <taxon>Stramenopiles</taxon>
        <taxon>Ochrophyta</taxon>
        <taxon>Bacillariophyta</taxon>
        <taxon>Coscinodiscophyceae</taxon>
        <taxon>Thalassiosirophycidae</taxon>
        <taxon>Stephanodiscales</taxon>
        <taxon>Stephanodiscaceae</taxon>
        <taxon>Cyclotella</taxon>
    </lineage>
</organism>
<dbReference type="Proteomes" id="UP001530400">
    <property type="component" value="Unassembled WGS sequence"/>
</dbReference>
<feature type="compositionally biased region" description="Low complexity" evidence="3">
    <location>
        <begin position="636"/>
        <end position="646"/>
    </location>
</feature>
<dbReference type="Pfam" id="PF04931">
    <property type="entry name" value="DNA_pol_phi"/>
    <property type="match status" value="1"/>
</dbReference>
<evidence type="ECO:0000256" key="1">
    <source>
        <dbReference type="ARBA" id="ARBA00004123"/>
    </source>
</evidence>
<feature type="compositionally biased region" description="Basic and acidic residues" evidence="3">
    <location>
        <begin position="736"/>
        <end position="745"/>
    </location>
</feature>
<accession>A0ABD3PT87</accession>
<dbReference type="GO" id="GO:0005634">
    <property type="term" value="C:nucleus"/>
    <property type="evidence" value="ECO:0007669"/>
    <property type="project" value="UniProtKB-SubCell"/>
</dbReference>
<keyword evidence="2" id="KW-0539">Nucleus</keyword>
<name>A0ABD3PT87_9STRA</name>
<feature type="region of interest" description="Disordered" evidence="3">
    <location>
        <begin position="616"/>
        <end position="646"/>
    </location>
</feature>
<evidence type="ECO:0000256" key="2">
    <source>
        <dbReference type="ARBA" id="ARBA00023242"/>
    </source>
</evidence>
<evidence type="ECO:0008006" key="6">
    <source>
        <dbReference type="Google" id="ProtNLM"/>
    </source>
</evidence>
<reference evidence="4 5" key="1">
    <citation type="submission" date="2024-10" db="EMBL/GenBank/DDBJ databases">
        <title>Updated reference genomes for cyclostephanoid diatoms.</title>
        <authorList>
            <person name="Roberts W.R."/>
            <person name="Alverson A.J."/>
        </authorList>
    </citation>
    <scope>NUCLEOTIDE SEQUENCE [LARGE SCALE GENOMIC DNA]</scope>
    <source>
        <strain evidence="4 5">AJA010-31</strain>
    </source>
</reference>
<dbReference type="EMBL" id="JALLPJ020000470">
    <property type="protein sequence ID" value="KAL3791172.1"/>
    <property type="molecule type" value="Genomic_DNA"/>
</dbReference>
<protein>
    <recommendedName>
        <fullName evidence="6">DNA polymerase V</fullName>
    </recommendedName>
</protein>
<keyword evidence="5" id="KW-1185">Reference proteome</keyword>
<feature type="compositionally biased region" description="Basic residues" evidence="3">
    <location>
        <begin position="1374"/>
        <end position="1383"/>
    </location>
</feature>
<evidence type="ECO:0000313" key="5">
    <source>
        <dbReference type="Proteomes" id="UP001530400"/>
    </source>
</evidence>
<feature type="compositionally biased region" description="Basic residues" evidence="3">
    <location>
        <begin position="1"/>
        <end position="10"/>
    </location>
</feature>
<proteinExistence type="predicted"/>
<evidence type="ECO:0000256" key="3">
    <source>
        <dbReference type="SAM" id="MobiDB-lite"/>
    </source>
</evidence>
<dbReference type="InterPro" id="IPR007015">
    <property type="entry name" value="DNA_pol_V/MYBBP1A"/>
</dbReference>
<gene>
    <name evidence="4" type="ORF">ACHAWO_013603</name>
</gene>
<comment type="subcellular location">
    <subcellularLocation>
        <location evidence="1">Nucleus</location>
    </subcellularLocation>
</comment>
<feature type="compositionally biased region" description="Low complexity" evidence="3">
    <location>
        <begin position="617"/>
        <end position="627"/>
    </location>
</feature>
<feature type="region of interest" description="Disordered" evidence="3">
    <location>
        <begin position="1"/>
        <end position="73"/>
    </location>
</feature>
<dbReference type="PANTHER" id="PTHR13213:SF2">
    <property type="entry name" value="MYB-BINDING PROTEIN 1A"/>
    <property type="match status" value="1"/>
</dbReference>
<evidence type="ECO:0000313" key="4">
    <source>
        <dbReference type="EMBL" id="KAL3791172.1"/>
    </source>
</evidence>
<feature type="compositionally biased region" description="Acidic residues" evidence="3">
    <location>
        <begin position="942"/>
        <end position="959"/>
    </location>
</feature>
<feature type="region of interest" description="Disordered" evidence="3">
    <location>
        <begin position="1361"/>
        <end position="1383"/>
    </location>
</feature>
<comment type="caution">
    <text evidence="4">The sequence shown here is derived from an EMBL/GenBank/DDBJ whole genome shotgun (WGS) entry which is preliminary data.</text>
</comment>